<evidence type="ECO:0000313" key="2">
    <source>
        <dbReference type="WBParaSite" id="PS1159_v2.g1716.t1"/>
    </source>
</evidence>
<sequence>MIASNFPHKRIFAFLAILLGFVAANEVPQEEDSRCNFFCTLQPHPQKPIDVDWYRNLSCTHLIYGPAEIDSRLEIKTPSTYDLTEPETVGNYEKLRNWRSFKNPIKKIYLGIYSDRQMHMLSNEWTQSVVTKNLLEHLEFHHFDGFLLFTDGTETWTRSMKNFLTHFREQERTNNQTVEIFLSLPARLIGTARPILRDLEPLITGLYLITDDTSATENPNAAVSVDPLHPNPPNVPDVDAISENTGQLVFTGFPEDKIVVGLSSWARGYTLPAGVKEGHHGSQITGLVKGGPSTKRRDGKLAYREICLWINDSPLTYDNKTETVSIIRDNAWYSVVLPNQAFKNKVRWVAAQNFMGIGLSSLFSDDRTNICGQGEYPLHTTISNEFKCKIRRKKRDLKGSCTRMCSFQPREGEKFDYTNFESHWCSHMIILAAEILNVGGVKVGPTVVDNIAAFDKWNVKTKPLLILSIGDMQEKEIWRVALQHPMRRTVTVRSIQQAVNQYDLDGVDISWTLSSPETVWDANYLGQFLAELRLAIPNKQLIVSVTPQFSYNSHIKAESIGQSVDYFLLQGYKFHAYNHLFTGHHSPLFISSELLADPKMTIEGLSYDWVSRGVPSSKLIVGFSAEGLTMFFQNVRANNEIGAPANVMRNYQVQRAGNAGAMSQAEICKILQDNQTRSVFIEELGIPYATRNDEFIAYDNVRSMQVKAIWASLNNFGGIGLHAIGMDNIYGECPQGQPYPLLKALIKAQVCDYCIHDASKKSNKIPKHNKCEPDFQVACSYKLPKGEKSLNPEQIPLGQCTEIV</sequence>
<protein>
    <submittedName>
        <fullName evidence="2">GH18 domain-containing protein</fullName>
    </submittedName>
</protein>
<dbReference type="WBParaSite" id="PS1159_v2.g1716.t1">
    <property type="protein sequence ID" value="PS1159_v2.g1716.t1"/>
    <property type="gene ID" value="PS1159_v2.g1716"/>
</dbReference>
<organism evidence="1 2">
    <name type="scientific">Panagrolaimus sp. PS1159</name>
    <dbReference type="NCBI Taxonomy" id="55785"/>
    <lineage>
        <taxon>Eukaryota</taxon>
        <taxon>Metazoa</taxon>
        <taxon>Ecdysozoa</taxon>
        <taxon>Nematoda</taxon>
        <taxon>Chromadorea</taxon>
        <taxon>Rhabditida</taxon>
        <taxon>Tylenchina</taxon>
        <taxon>Panagrolaimomorpha</taxon>
        <taxon>Panagrolaimoidea</taxon>
        <taxon>Panagrolaimidae</taxon>
        <taxon>Panagrolaimus</taxon>
    </lineage>
</organism>
<dbReference type="Proteomes" id="UP000887580">
    <property type="component" value="Unplaced"/>
</dbReference>
<proteinExistence type="predicted"/>
<name>A0AC35FI72_9BILA</name>
<reference evidence="2" key="1">
    <citation type="submission" date="2022-11" db="UniProtKB">
        <authorList>
            <consortium name="WormBaseParasite"/>
        </authorList>
    </citation>
    <scope>IDENTIFICATION</scope>
</reference>
<evidence type="ECO:0000313" key="1">
    <source>
        <dbReference type="Proteomes" id="UP000887580"/>
    </source>
</evidence>
<accession>A0AC35FI72</accession>